<dbReference type="RefSeq" id="WP_095069170.1">
    <property type="nucleotide sequence ID" value="NZ_LT899436.1"/>
</dbReference>
<dbReference type="AlphaFoldDB" id="A0A238U524"/>
<protein>
    <submittedName>
        <fullName evidence="3">Probable lipoprotein</fullName>
    </submittedName>
</protein>
<dbReference type="Proteomes" id="UP000215214">
    <property type="component" value="Chromosome TJEJU"/>
</dbReference>
<gene>
    <name evidence="3" type="ORF">TJEJU_0526</name>
</gene>
<evidence type="ECO:0000313" key="4">
    <source>
        <dbReference type="Proteomes" id="UP000215214"/>
    </source>
</evidence>
<feature type="signal peptide" evidence="2">
    <location>
        <begin position="1"/>
        <end position="22"/>
    </location>
</feature>
<dbReference type="PROSITE" id="PS51257">
    <property type="entry name" value="PROKAR_LIPOPROTEIN"/>
    <property type="match status" value="1"/>
</dbReference>
<proteinExistence type="predicted"/>
<dbReference type="KEGG" id="tje:TJEJU_0526"/>
<evidence type="ECO:0000256" key="2">
    <source>
        <dbReference type="SAM" id="SignalP"/>
    </source>
</evidence>
<evidence type="ECO:0000256" key="1">
    <source>
        <dbReference type="SAM" id="MobiDB-lite"/>
    </source>
</evidence>
<name>A0A238U524_9FLAO</name>
<dbReference type="EMBL" id="LT899436">
    <property type="protein sequence ID" value="SNR14309.1"/>
    <property type="molecule type" value="Genomic_DNA"/>
</dbReference>
<feature type="region of interest" description="Disordered" evidence="1">
    <location>
        <begin position="190"/>
        <end position="209"/>
    </location>
</feature>
<keyword evidence="2" id="KW-0732">Signal</keyword>
<dbReference type="OrthoDB" id="1201629at2"/>
<keyword evidence="3" id="KW-0449">Lipoprotein</keyword>
<organism evidence="3 4">
    <name type="scientific">Tenacibaculum jejuense</name>
    <dbReference type="NCBI Taxonomy" id="584609"/>
    <lineage>
        <taxon>Bacteria</taxon>
        <taxon>Pseudomonadati</taxon>
        <taxon>Bacteroidota</taxon>
        <taxon>Flavobacteriia</taxon>
        <taxon>Flavobacteriales</taxon>
        <taxon>Flavobacteriaceae</taxon>
        <taxon>Tenacibaculum</taxon>
    </lineage>
</organism>
<evidence type="ECO:0000313" key="3">
    <source>
        <dbReference type="EMBL" id="SNR14309.1"/>
    </source>
</evidence>
<accession>A0A238U524</accession>
<sequence>MKTIRVVTLALLVSAVTFIACQKDEVPVNSNTETQVERPWNMISYKGMIERLEDYDKTRKPILEQALGYEDARINFYSIETLENYIAYVKQLSKEKGIEFTGINFVSGAYPKDANYGTPGYQHIMFMPTTNISGKNIGFDPSLSTENKVVTIKEVLASYGYNWVYDSEEDYKNRNVLNKQINANLSNREKKADLDSGAGNLSHIKPPNP</sequence>
<reference evidence="3 4" key="1">
    <citation type="submission" date="2017-07" db="EMBL/GenBank/DDBJ databases">
        <authorList>
            <person name="Sun Z.S."/>
            <person name="Albrecht U."/>
            <person name="Echele G."/>
            <person name="Lee C.C."/>
        </authorList>
    </citation>
    <scope>NUCLEOTIDE SEQUENCE [LARGE SCALE GENOMIC DNA]</scope>
    <source>
        <strain evidence="4">type strain: KCTC 22618</strain>
    </source>
</reference>
<feature type="chain" id="PRO_5012421251" evidence="2">
    <location>
        <begin position="23"/>
        <end position="209"/>
    </location>
</feature>
<keyword evidence="4" id="KW-1185">Reference proteome</keyword>